<dbReference type="EMBL" id="MU267683">
    <property type="protein sequence ID" value="KAH7911284.1"/>
    <property type="molecule type" value="Genomic_DNA"/>
</dbReference>
<comment type="caution">
    <text evidence="1">The sequence shown here is derived from an EMBL/GenBank/DDBJ whole genome shotgun (WGS) entry which is preliminary data.</text>
</comment>
<gene>
    <name evidence="1" type="ORF">BJ138DRAFT_939978</name>
</gene>
<name>A0ACB8AEK3_9AGAM</name>
<keyword evidence="2" id="KW-1185">Reference proteome</keyword>
<protein>
    <submittedName>
        <fullName evidence="1">Uncharacterized protein</fullName>
    </submittedName>
</protein>
<dbReference type="Proteomes" id="UP000790377">
    <property type="component" value="Unassembled WGS sequence"/>
</dbReference>
<sequence length="168" mass="18822">MNSPRLPIPILVRHFRRSCVIHSHFLLASSAGHFRRSCVIHTHFLLASSIGLSRGLVISAISGRILRWGAKDHLAIDRLVMGIGTHDVATCATLLTCVQCPISNVSEQLASEPRSYFASARLTASQIGIFNLENLKFYYIFIDDRLHLIAVLNGVKEIVPIPRWRRNI</sequence>
<organism evidence="1 2">
    <name type="scientific">Hygrophoropsis aurantiaca</name>
    <dbReference type="NCBI Taxonomy" id="72124"/>
    <lineage>
        <taxon>Eukaryota</taxon>
        <taxon>Fungi</taxon>
        <taxon>Dikarya</taxon>
        <taxon>Basidiomycota</taxon>
        <taxon>Agaricomycotina</taxon>
        <taxon>Agaricomycetes</taxon>
        <taxon>Agaricomycetidae</taxon>
        <taxon>Boletales</taxon>
        <taxon>Coniophorineae</taxon>
        <taxon>Hygrophoropsidaceae</taxon>
        <taxon>Hygrophoropsis</taxon>
    </lineage>
</organism>
<evidence type="ECO:0000313" key="2">
    <source>
        <dbReference type="Proteomes" id="UP000790377"/>
    </source>
</evidence>
<evidence type="ECO:0000313" key="1">
    <source>
        <dbReference type="EMBL" id="KAH7911284.1"/>
    </source>
</evidence>
<accession>A0ACB8AEK3</accession>
<proteinExistence type="predicted"/>
<reference evidence="1" key="1">
    <citation type="journal article" date="2021" name="New Phytol.">
        <title>Evolutionary innovations through gain and loss of genes in the ectomycorrhizal Boletales.</title>
        <authorList>
            <person name="Wu G."/>
            <person name="Miyauchi S."/>
            <person name="Morin E."/>
            <person name="Kuo A."/>
            <person name="Drula E."/>
            <person name="Varga T."/>
            <person name="Kohler A."/>
            <person name="Feng B."/>
            <person name="Cao Y."/>
            <person name="Lipzen A."/>
            <person name="Daum C."/>
            <person name="Hundley H."/>
            <person name="Pangilinan J."/>
            <person name="Johnson J."/>
            <person name="Barry K."/>
            <person name="LaButti K."/>
            <person name="Ng V."/>
            <person name="Ahrendt S."/>
            <person name="Min B."/>
            <person name="Choi I.G."/>
            <person name="Park H."/>
            <person name="Plett J.M."/>
            <person name="Magnuson J."/>
            <person name="Spatafora J.W."/>
            <person name="Nagy L.G."/>
            <person name="Henrissat B."/>
            <person name="Grigoriev I.V."/>
            <person name="Yang Z.L."/>
            <person name="Xu J."/>
            <person name="Martin F.M."/>
        </authorList>
    </citation>
    <scope>NUCLEOTIDE SEQUENCE</scope>
    <source>
        <strain evidence="1">ATCC 28755</strain>
    </source>
</reference>